<evidence type="ECO:0000256" key="2">
    <source>
        <dbReference type="SAM" id="SignalP"/>
    </source>
</evidence>
<sequence>MRVFGICGQRLRIGLLTLLILALPGVSAPAAQAAGTPGAAKGGLADSSFMDMEAHWARDAVESLRSKELLSGYQDGRFRPEEAISRAEWVALLNRMAGLTRHGSGETADTPVSGFADVPKTAWYSGDVAIALKEGYVQGSKDGKFRPREKISRQEAAAMLGRLLRHQSATALDKSGGTPFTDADKLAEWAAGDVMAMVQEGLIAGKPDGAFEPRQALTRAEAAVISVRLLDWLERHADSRTYSEAGVYGETPGKVIHNVTSAEVTAGGVTLRNIRVLGDLVLAASIGDGEVTLDHVQVDGELVVEGGRKISLNGRFAAIRLEKAKVDISLTSGSIGVLEIAQGSDEAKVRLAKETSVDKVELRARAGIYGTGNIRRAEVFANEAIIEQMPEQWELADNIRANIGGKWRQGNSRNVPSVPSPGSGGGSGGSGNGGDPVQPPKLELEQPADLEMETGDTMPFPVLAVKPSGAVLSYVSEAPGVVAVDEKGSKLSAVAAGKAGIKVKAVYGSQSTERRFEITVGPRVTAQDAVKGYPPIITIPADVKKIPIPEFPGFTVKLLSAIADPPDIFPGDGTINPPSCWGVMTTLNYEVTKVNRPDDKALLRVRAAISGKADSPDADLSLIAKCVAGLGWENPAPGTRKINFPDYAVPGVRMKLQSVVDGKYVIREDGTFDEFPATDLDIQVIYRLTRESSGEYADTDPIPYTLPKKTINAKYLADQVAANYEPQALPDGNGGYKLNLFGPDSGVPILEGTGYGVKFNGIDIVPLLYIKPDGTLIQGYTERTQTFSLEIYNLNDPADWSLILKDFTLTIPAKSTKLSQPPELSANTIRLYKNHYDESILSLKMMDGSRQYIQDENLYFRMYIVDTNEDWGGFVRLGQGYEFRKIVGPDHPAGTFTLAVEAPDGIFSPEDEAQIESLRVTITVVERL</sequence>
<feature type="domain" description="SLH" evidence="3">
    <location>
        <begin position="44"/>
        <end position="107"/>
    </location>
</feature>
<keyword evidence="2" id="KW-0732">Signal</keyword>
<reference evidence="5" key="1">
    <citation type="journal article" date="2019" name="Int. J. Syst. Evol. Microbiol.">
        <title>The Global Catalogue of Microorganisms (GCM) 10K type strain sequencing project: providing services to taxonomists for standard genome sequencing and annotation.</title>
        <authorList>
            <consortium name="The Broad Institute Genomics Platform"/>
            <consortium name="The Broad Institute Genome Sequencing Center for Infectious Disease"/>
            <person name="Wu L."/>
            <person name="Ma J."/>
        </authorList>
    </citation>
    <scope>NUCLEOTIDE SEQUENCE [LARGE SCALE GENOMIC DNA]</scope>
    <source>
        <strain evidence="5">CCUG 48216</strain>
    </source>
</reference>
<dbReference type="InterPro" id="IPR001119">
    <property type="entry name" value="SLH_dom"/>
</dbReference>
<protein>
    <submittedName>
        <fullName evidence="4">S-layer homology domain-containing protein</fullName>
    </submittedName>
</protein>
<dbReference type="EMBL" id="JBHTKZ010000012">
    <property type="protein sequence ID" value="MFD1181458.1"/>
    <property type="molecule type" value="Genomic_DNA"/>
</dbReference>
<comment type="caution">
    <text evidence="4">The sequence shown here is derived from an EMBL/GenBank/DDBJ whole genome shotgun (WGS) entry which is preliminary data.</text>
</comment>
<feature type="compositionally biased region" description="Low complexity" evidence="1">
    <location>
        <begin position="410"/>
        <end position="421"/>
    </location>
</feature>
<keyword evidence="5" id="KW-1185">Reference proteome</keyword>
<organism evidence="4 5">
    <name type="scientific">Paenibacillus timonensis</name>
    <dbReference type="NCBI Taxonomy" id="225915"/>
    <lineage>
        <taxon>Bacteria</taxon>
        <taxon>Bacillati</taxon>
        <taxon>Bacillota</taxon>
        <taxon>Bacilli</taxon>
        <taxon>Bacillales</taxon>
        <taxon>Paenibacillaceae</taxon>
        <taxon>Paenibacillus</taxon>
    </lineage>
</organism>
<feature type="domain" description="SLH" evidence="3">
    <location>
        <begin position="111"/>
        <end position="174"/>
    </location>
</feature>
<dbReference type="Pfam" id="PF00395">
    <property type="entry name" value="SLH"/>
    <property type="match status" value="3"/>
</dbReference>
<proteinExistence type="predicted"/>
<dbReference type="PANTHER" id="PTHR43308:SF5">
    <property type="entry name" value="S-LAYER PROTEIN _ PEPTIDOGLYCAN ENDO-BETA-N-ACETYLGLUCOSAMINIDASE"/>
    <property type="match status" value="1"/>
</dbReference>
<evidence type="ECO:0000313" key="5">
    <source>
        <dbReference type="Proteomes" id="UP001597211"/>
    </source>
</evidence>
<dbReference type="InterPro" id="IPR051465">
    <property type="entry name" value="Cell_Envelope_Struct_Comp"/>
</dbReference>
<dbReference type="PANTHER" id="PTHR43308">
    <property type="entry name" value="OUTER MEMBRANE PROTEIN ALPHA-RELATED"/>
    <property type="match status" value="1"/>
</dbReference>
<accession>A0ABW3SAB8</accession>
<feature type="region of interest" description="Disordered" evidence="1">
    <location>
        <begin position="406"/>
        <end position="442"/>
    </location>
</feature>
<name>A0ABW3SAB8_9BACL</name>
<feature type="signal peptide" evidence="2">
    <location>
        <begin position="1"/>
        <end position="33"/>
    </location>
</feature>
<dbReference type="Gene3D" id="2.60.40.1080">
    <property type="match status" value="1"/>
</dbReference>
<dbReference type="PROSITE" id="PS51272">
    <property type="entry name" value="SLH"/>
    <property type="match status" value="3"/>
</dbReference>
<dbReference type="RefSeq" id="WP_240268497.1">
    <property type="nucleotide sequence ID" value="NZ_JAKSXN010000012.1"/>
</dbReference>
<feature type="domain" description="SLH" evidence="3">
    <location>
        <begin position="177"/>
        <end position="240"/>
    </location>
</feature>
<evidence type="ECO:0000259" key="3">
    <source>
        <dbReference type="PROSITE" id="PS51272"/>
    </source>
</evidence>
<gene>
    <name evidence="4" type="ORF">ACFQ2Z_08825</name>
</gene>
<dbReference type="Proteomes" id="UP001597211">
    <property type="component" value="Unassembled WGS sequence"/>
</dbReference>
<evidence type="ECO:0000313" key="4">
    <source>
        <dbReference type="EMBL" id="MFD1181458.1"/>
    </source>
</evidence>
<feature type="compositionally biased region" description="Gly residues" evidence="1">
    <location>
        <begin position="422"/>
        <end position="434"/>
    </location>
</feature>
<evidence type="ECO:0000256" key="1">
    <source>
        <dbReference type="SAM" id="MobiDB-lite"/>
    </source>
</evidence>
<feature type="chain" id="PRO_5045143327" evidence="2">
    <location>
        <begin position="34"/>
        <end position="928"/>
    </location>
</feature>